<dbReference type="PANTHER" id="PTHR10353">
    <property type="entry name" value="GLYCOSYL HYDROLASE"/>
    <property type="match status" value="1"/>
</dbReference>
<sequence length="463" mass="51649">MGSAFLHETFPSDFLWGVGTSAHQTEGSWNQDGKGPSIWDHFTHTRGSSTADTASDSYVRWNEDVEAVAYLGTHFYAFSLSWPRLFPNGTGSPNAAGVTHYRLLIDRLKARGVQPVVTLFHWDLPQVLQERYGGWTNHSMVEIFAGYAAFCFQTFGGSVKYWLTMHNPYLMAVQGYGTGMHAPGGTSDPAAPYVVAHNLIRAHAKAWHVYNTHFRSLQKGQVSITLASHSINPVRTTPANVELCQKSMEAVIGWFAGPIHGEGDYPTSLKISSHGLIPEFSPEEMFFIQGTADFFALSFGPHTLRLGKGLPLFGQKLSLDLRQVLGWIQLEYDNPAILVAESGWFSNAHKTVEDTVAIYLLKGFINQVLQAIVYDSVPVFGYTAWSLVDGFEWNFGYTMRTGLFHVDFNSTGRNRAPKTTAKFYKQVITDNGFPQEKIQGYFPCDFQWGVTDSILQVSRKVKS</sequence>
<dbReference type="GO" id="GO:0004553">
    <property type="term" value="F:hydrolase activity, hydrolyzing O-glycosyl compounds"/>
    <property type="evidence" value="ECO:0007669"/>
    <property type="project" value="InterPro"/>
</dbReference>
<dbReference type="FunFam" id="3.20.20.80:FF:000062">
    <property type="entry name" value="Klotho"/>
    <property type="match status" value="1"/>
</dbReference>
<dbReference type="PROSITE" id="PS00653">
    <property type="entry name" value="GLYCOSYL_HYDROL_F1_2"/>
    <property type="match status" value="1"/>
</dbReference>
<evidence type="ECO:0000256" key="1">
    <source>
        <dbReference type="RuleBase" id="RU003690"/>
    </source>
</evidence>
<comment type="similarity">
    <text evidence="1">Belongs to the glycosyl hydrolase 1 family.</text>
</comment>
<dbReference type="Pfam" id="PF00232">
    <property type="entry name" value="Glyco_hydro_1"/>
    <property type="match status" value="2"/>
</dbReference>
<dbReference type="GO" id="GO:0005975">
    <property type="term" value="P:carbohydrate metabolic process"/>
    <property type="evidence" value="ECO:0007669"/>
    <property type="project" value="InterPro"/>
</dbReference>
<organism evidence="2 3">
    <name type="scientific">Denticeps clupeoides</name>
    <name type="common">denticle herring</name>
    <dbReference type="NCBI Taxonomy" id="299321"/>
    <lineage>
        <taxon>Eukaryota</taxon>
        <taxon>Metazoa</taxon>
        <taxon>Chordata</taxon>
        <taxon>Craniata</taxon>
        <taxon>Vertebrata</taxon>
        <taxon>Euteleostomi</taxon>
        <taxon>Actinopterygii</taxon>
        <taxon>Neopterygii</taxon>
        <taxon>Teleostei</taxon>
        <taxon>Clupei</taxon>
        <taxon>Clupeiformes</taxon>
        <taxon>Denticipitoidei</taxon>
        <taxon>Denticipitidae</taxon>
        <taxon>Denticeps</taxon>
    </lineage>
</organism>
<evidence type="ECO:0008006" key="4">
    <source>
        <dbReference type="Google" id="ProtNLM"/>
    </source>
</evidence>
<reference evidence="2 3" key="1">
    <citation type="submission" date="2020-06" db="EMBL/GenBank/DDBJ databases">
        <authorList>
            <consortium name="Wellcome Sanger Institute Data Sharing"/>
        </authorList>
    </citation>
    <scope>NUCLEOTIDE SEQUENCE [LARGE SCALE GENOMIC DNA]</scope>
</reference>
<dbReference type="InterPro" id="IPR017853">
    <property type="entry name" value="GH"/>
</dbReference>
<dbReference type="Gene3D" id="3.20.20.80">
    <property type="entry name" value="Glycosidases"/>
    <property type="match status" value="2"/>
</dbReference>
<gene>
    <name evidence="2" type="primary">KLB</name>
</gene>
<dbReference type="Proteomes" id="UP000694580">
    <property type="component" value="Chromosome 18"/>
</dbReference>
<accession>A0AAY4EE91</accession>
<dbReference type="AlphaFoldDB" id="A0AAY4EE91"/>
<dbReference type="SUPFAM" id="SSF51445">
    <property type="entry name" value="(Trans)glycosidases"/>
    <property type="match status" value="1"/>
</dbReference>
<keyword evidence="3" id="KW-1185">Reference proteome</keyword>
<evidence type="ECO:0000313" key="2">
    <source>
        <dbReference type="Ensembl" id="ENSDCDP00010055955.1"/>
    </source>
</evidence>
<dbReference type="InterPro" id="IPR033132">
    <property type="entry name" value="GH_1_N_CS"/>
</dbReference>
<dbReference type="PANTHER" id="PTHR10353:SF68">
    <property type="entry name" value="BETA-KLOTHO"/>
    <property type="match status" value="1"/>
</dbReference>
<dbReference type="Ensembl" id="ENSDCDT00010066571.1">
    <property type="protein sequence ID" value="ENSDCDP00010055955.1"/>
    <property type="gene ID" value="ENSDCDG00010031974.1"/>
</dbReference>
<dbReference type="PRINTS" id="PR00131">
    <property type="entry name" value="GLHYDRLASE1"/>
</dbReference>
<dbReference type="GeneTree" id="ENSGT00940000157489"/>
<evidence type="ECO:0000313" key="3">
    <source>
        <dbReference type="Proteomes" id="UP000694580"/>
    </source>
</evidence>
<reference evidence="2" key="2">
    <citation type="submission" date="2025-08" db="UniProtKB">
        <authorList>
            <consortium name="Ensembl"/>
        </authorList>
    </citation>
    <scope>IDENTIFICATION</scope>
</reference>
<proteinExistence type="inferred from homology"/>
<protein>
    <recommendedName>
        <fullName evidence="4">Klotho beta</fullName>
    </recommendedName>
</protein>
<dbReference type="InterPro" id="IPR001360">
    <property type="entry name" value="Glyco_hydro_1"/>
</dbReference>
<reference evidence="2" key="3">
    <citation type="submission" date="2025-09" db="UniProtKB">
        <authorList>
            <consortium name="Ensembl"/>
        </authorList>
    </citation>
    <scope>IDENTIFICATION</scope>
</reference>
<name>A0AAY4EE91_9TELE</name>